<organism evidence="1 2">
    <name type="scientific">Neomoorella humiferrea</name>
    <dbReference type="NCBI Taxonomy" id="676965"/>
    <lineage>
        <taxon>Bacteria</taxon>
        <taxon>Bacillati</taxon>
        <taxon>Bacillota</taxon>
        <taxon>Clostridia</taxon>
        <taxon>Neomoorellales</taxon>
        <taxon>Neomoorellaceae</taxon>
        <taxon>Neomoorella</taxon>
    </lineage>
</organism>
<dbReference type="EMBL" id="PVXM01000001">
    <property type="protein sequence ID" value="PRR76218.1"/>
    <property type="molecule type" value="Genomic_DNA"/>
</dbReference>
<comment type="caution">
    <text evidence="1">The sequence shown here is derived from an EMBL/GenBank/DDBJ whole genome shotgun (WGS) entry which is preliminary data.</text>
</comment>
<sequence>MLQEPYVDYLKVNWSAEEKIAGAVQHSKVHCEMTECIYCLENFRCGRLYPPRNQDGYCKDFVSIND</sequence>
<evidence type="ECO:0000313" key="2">
    <source>
        <dbReference type="Proteomes" id="UP000238415"/>
    </source>
</evidence>
<dbReference type="Proteomes" id="UP000238415">
    <property type="component" value="Unassembled WGS sequence"/>
</dbReference>
<proteinExistence type="predicted"/>
<dbReference type="OrthoDB" id="1725836at2"/>
<reference evidence="1 2" key="1">
    <citation type="submission" date="2018-03" db="EMBL/GenBank/DDBJ databases">
        <title>Genome sequence of Moorella humiferrea DSM 23265.</title>
        <authorList>
            <person name="Poehlein A."/>
            <person name="Daniel R."/>
        </authorList>
    </citation>
    <scope>NUCLEOTIDE SEQUENCE [LARGE SCALE GENOMIC DNA]</scope>
    <source>
        <strain evidence="1 2">DSM 23265</strain>
    </source>
</reference>
<dbReference type="AlphaFoldDB" id="A0A2T0AYY2"/>
<evidence type="ECO:0000313" key="1">
    <source>
        <dbReference type="EMBL" id="PRR76218.1"/>
    </source>
</evidence>
<name>A0A2T0AYY2_9FIRM</name>
<protein>
    <submittedName>
        <fullName evidence="1">Uncharacterized protein</fullName>
    </submittedName>
</protein>
<accession>A0A2T0AYY2</accession>
<gene>
    <name evidence="1" type="ORF">MOHU_00630</name>
</gene>
<dbReference type="RefSeq" id="WP_106004113.1">
    <property type="nucleotide sequence ID" value="NZ_CP136418.1"/>
</dbReference>
<keyword evidence="2" id="KW-1185">Reference proteome</keyword>